<dbReference type="Pfam" id="PF01654">
    <property type="entry name" value="Cyt_bd_oxida_I"/>
    <property type="match status" value="1"/>
</dbReference>
<feature type="transmembrane region" description="Helical" evidence="12">
    <location>
        <begin position="318"/>
        <end position="343"/>
    </location>
</feature>
<comment type="similarity">
    <text evidence="2 12">Belongs to the cytochrome ubiquinol oxidase subunit 1 family.</text>
</comment>
<protein>
    <submittedName>
        <fullName evidence="14">Cytochrome bd ubiquinol oxidase, subunit I</fullName>
    </submittedName>
</protein>
<dbReference type="STRING" id="443152.MDG893_06950"/>
<evidence type="ECO:0000256" key="12">
    <source>
        <dbReference type="PIRNR" id="PIRNR006446"/>
    </source>
</evidence>
<proteinExistence type="inferred from homology"/>
<feature type="transmembrane region" description="Helical" evidence="12">
    <location>
        <begin position="124"/>
        <end position="146"/>
    </location>
</feature>
<name>A6EVS7_9GAMM</name>
<feature type="region of interest" description="Disordered" evidence="13">
    <location>
        <begin position="446"/>
        <end position="476"/>
    </location>
</feature>
<dbReference type="PIRSF" id="PIRSF006446">
    <property type="entry name" value="Cyt_quinol_oxidase_1"/>
    <property type="match status" value="1"/>
</dbReference>
<keyword evidence="7 12" id="KW-0479">Metal-binding</keyword>
<evidence type="ECO:0000256" key="11">
    <source>
        <dbReference type="ARBA" id="ARBA00023136"/>
    </source>
</evidence>
<evidence type="ECO:0000256" key="6">
    <source>
        <dbReference type="ARBA" id="ARBA00022692"/>
    </source>
</evidence>
<sequence length="476" mass="52871">MELDPVLLSRIQFAFVVSFHAIFPVFTIGLASYIAVLEGLAFKTKNPSWVKLSAFWTKVFAVVFGMGVVSGIVMSFQFGTNWSNFAQASANFLGPMLSYEVVTAFFLEAAFLGVLLFGRDKVPAGVHLFAAVMVATGTFISSFWILSANSWMHTPAGTEFRDGVFFVTSWSEAIFNPSFPYRFSHMVVASFLTGSFVVAGVSAWYLLRKREVEANRRALSMSLWLILVLAPTQAVIGDFHGLNTLEHQPMKVAAMEGNWETSRNVPLLLFAIPDQENQTNHFEVAIPSLASLILTHEWDGEVPGLNEVAVDEQPPVAIVFWSFRVMVGLGMLMILFGLAGLVLRAGGRYWRTPWFLHGLRFMSLTPFVAVLAGWFVTEIGRAPWLVYGLMNQSEAVTPSLTGGMALFSLIGYIVVYALVFSAGVYYLMRVLYVGMEDDDVEEGYEAERPKRPFSATHVPFEIDDQDRHKPLNQGGN</sequence>
<evidence type="ECO:0000313" key="15">
    <source>
        <dbReference type="Proteomes" id="UP000005856"/>
    </source>
</evidence>
<feature type="transmembrane region" description="Helical" evidence="12">
    <location>
        <begin position="364"/>
        <end position="384"/>
    </location>
</feature>
<evidence type="ECO:0000256" key="4">
    <source>
        <dbReference type="ARBA" id="ARBA00022475"/>
    </source>
</evidence>
<evidence type="ECO:0000256" key="2">
    <source>
        <dbReference type="ARBA" id="ARBA00009819"/>
    </source>
</evidence>
<dbReference type="OrthoDB" id="9807042at2"/>
<evidence type="ECO:0000256" key="7">
    <source>
        <dbReference type="ARBA" id="ARBA00022723"/>
    </source>
</evidence>
<evidence type="ECO:0000256" key="5">
    <source>
        <dbReference type="ARBA" id="ARBA00022617"/>
    </source>
</evidence>
<feature type="transmembrane region" description="Helical" evidence="12">
    <location>
        <begin position="96"/>
        <end position="117"/>
    </location>
</feature>
<evidence type="ECO:0000256" key="8">
    <source>
        <dbReference type="ARBA" id="ARBA00022982"/>
    </source>
</evidence>
<dbReference type="eggNOG" id="COG1271">
    <property type="taxonomic scope" value="Bacteria"/>
</dbReference>
<comment type="subcellular location">
    <subcellularLocation>
        <location evidence="12">Cell inner membrane</location>
    </subcellularLocation>
    <subcellularLocation>
        <location evidence="1">Cell membrane</location>
        <topology evidence="1">Multi-pass membrane protein</topology>
    </subcellularLocation>
</comment>
<organism evidence="14 15">
    <name type="scientific">Marinobacter algicola DG893</name>
    <dbReference type="NCBI Taxonomy" id="443152"/>
    <lineage>
        <taxon>Bacteria</taxon>
        <taxon>Pseudomonadati</taxon>
        <taxon>Pseudomonadota</taxon>
        <taxon>Gammaproteobacteria</taxon>
        <taxon>Pseudomonadales</taxon>
        <taxon>Marinobacteraceae</taxon>
        <taxon>Marinobacter</taxon>
    </lineage>
</organism>
<keyword evidence="8 12" id="KW-0249">Electron transport</keyword>
<dbReference type="RefSeq" id="WP_007152128.1">
    <property type="nucleotide sequence ID" value="NZ_ABCP01000002.1"/>
</dbReference>
<dbReference type="AlphaFoldDB" id="A6EVS7"/>
<evidence type="ECO:0000256" key="9">
    <source>
        <dbReference type="ARBA" id="ARBA00022989"/>
    </source>
</evidence>
<dbReference type="PANTHER" id="PTHR30365">
    <property type="entry name" value="CYTOCHROME D UBIQUINOL OXIDASE"/>
    <property type="match status" value="1"/>
</dbReference>
<dbReference type="GO" id="GO:0019646">
    <property type="term" value="P:aerobic electron transport chain"/>
    <property type="evidence" value="ECO:0007669"/>
    <property type="project" value="InterPro"/>
</dbReference>
<dbReference type="GO" id="GO:0046872">
    <property type="term" value="F:metal ion binding"/>
    <property type="evidence" value="ECO:0007669"/>
    <property type="project" value="UniProtKB-UniRule"/>
</dbReference>
<dbReference type="GO" id="GO:0016682">
    <property type="term" value="F:oxidoreductase activity, acting on diphenols and related substances as donors, oxygen as acceptor"/>
    <property type="evidence" value="ECO:0007669"/>
    <property type="project" value="TreeGrafter"/>
</dbReference>
<dbReference type="GO" id="GO:0005886">
    <property type="term" value="C:plasma membrane"/>
    <property type="evidence" value="ECO:0007669"/>
    <property type="project" value="UniProtKB-SubCell"/>
</dbReference>
<keyword evidence="9 12" id="KW-1133">Transmembrane helix</keyword>
<evidence type="ECO:0000256" key="10">
    <source>
        <dbReference type="ARBA" id="ARBA00023004"/>
    </source>
</evidence>
<keyword evidence="5 12" id="KW-0349">Heme</keyword>
<reference evidence="14 15" key="1">
    <citation type="submission" date="2007-06" db="EMBL/GenBank/DDBJ databases">
        <authorList>
            <person name="Green D."/>
            <person name="Ferriera S."/>
            <person name="Johnson J."/>
            <person name="Kravitz S."/>
            <person name="Beeson K."/>
            <person name="Sutton G."/>
            <person name="Rogers Y.-H."/>
            <person name="Friedman R."/>
            <person name="Frazier M."/>
            <person name="Venter J.C."/>
        </authorList>
    </citation>
    <scope>NUCLEOTIDE SEQUENCE [LARGE SCALE GENOMIC DNA]</scope>
    <source>
        <strain evidence="14 15">DG893</strain>
    </source>
</reference>
<gene>
    <name evidence="14" type="ORF">MDG893_06950</name>
</gene>
<dbReference type="GO" id="GO:0020037">
    <property type="term" value="F:heme binding"/>
    <property type="evidence" value="ECO:0007669"/>
    <property type="project" value="TreeGrafter"/>
</dbReference>
<dbReference type="InterPro" id="IPR002585">
    <property type="entry name" value="Cyt-d_ubiquinol_oxidase_su_1"/>
</dbReference>
<evidence type="ECO:0000256" key="3">
    <source>
        <dbReference type="ARBA" id="ARBA00022448"/>
    </source>
</evidence>
<feature type="transmembrane region" description="Helical" evidence="12">
    <location>
        <begin position="12"/>
        <end position="34"/>
    </location>
</feature>
<dbReference type="GO" id="GO:0070069">
    <property type="term" value="C:cytochrome complex"/>
    <property type="evidence" value="ECO:0007669"/>
    <property type="project" value="UniProtKB-UniRule"/>
</dbReference>
<evidence type="ECO:0000256" key="13">
    <source>
        <dbReference type="SAM" id="MobiDB-lite"/>
    </source>
</evidence>
<feature type="transmembrane region" description="Helical" evidence="12">
    <location>
        <begin position="186"/>
        <end position="207"/>
    </location>
</feature>
<feature type="transmembrane region" description="Helical" evidence="12">
    <location>
        <begin position="219"/>
        <end position="236"/>
    </location>
</feature>
<feature type="transmembrane region" description="Helical" evidence="12">
    <location>
        <begin position="55"/>
        <end position="76"/>
    </location>
</feature>
<keyword evidence="11 12" id="KW-0472">Membrane</keyword>
<dbReference type="EMBL" id="ABCP01000002">
    <property type="protein sequence ID" value="EDM49114.1"/>
    <property type="molecule type" value="Genomic_DNA"/>
</dbReference>
<evidence type="ECO:0000313" key="14">
    <source>
        <dbReference type="EMBL" id="EDM49114.1"/>
    </source>
</evidence>
<keyword evidence="3 12" id="KW-0813">Transport</keyword>
<accession>A6EVS7</accession>
<keyword evidence="4 12" id="KW-1003">Cell membrane</keyword>
<dbReference type="PANTHER" id="PTHR30365:SF14">
    <property type="entry name" value="CYTOCHROME BD MENAQUINOL OXIDASE SUBUNIT I-RELATED"/>
    <property type="match status" value="1"/>
</dbReference>
<evidence type="ECO:0000256" key="1">
    <source>
        <dbReference type="ARBA" id="ARBA00004651"/>
    </source>
</evidence>
<dbReference type="GO" id="GO:0009055">
    <property type="term" value="F:electron transfer activity"/>
    <property type="evidence" value="ECO:0007669"/>
    <property type="project" value="UniProtKB-UniRule"/>
</dbReference>
<dbReference type="Proteomes" id="UP000005856">
    <property type="component" value="Unassembled WGS sequence"/>
</dbReference>
<keyword evidence="10 12" id="KW-0408">Iron</keyword>
<keyword evidence="15" id="KW-1185">Reference proteome</keyword>
<comment type="caution">
    <text evidence="14">The sequence shown here is derived from an EMBL/GenBank/DDBJ whole genome shotgun (WGS) entry which is preliminary data.</text>
</comment>
<feature type="transmembrane region" description="Helical" evidence="12">
    <location>
        <begin position="404"/>
        <end position="427"/>
    </location>
</feature>
<keyword evidence="6 12" id="KW-0812">Transmembrane</keyword>